<feature type="compositionally biased region" description="Basic and acidic residues" evidence="1">
    <location>
        <begin position="353"/>
        <end position="372"/>
    </location>
</feature>
<evidence type="ECO:0000256" key="1">
    <source>
        <dbReference type="SAM" id="MobiDB-lite"/>
    </source>
</evidence>
<feature type="compositionally biased region" description="Basic and acidic residues" evidence="1">
    <location>
        <begin position="77"/>
        <end position="89"/>
    </location>
</feature>
<feature type="compositionally biased region" description="Basic residues" evidence="1">
    <location>
        <begin position="63"/>
        <end position="76"/>
    </location>
</feature>
<feature type="compositionally biased region" description="Polar residues" evidence="1">
    <location>
        <begin position="112"/>
        <end position="121"/>
    </location>
</feature>
<feature type="compositionally biased region" description="Basic and acidic residues" evidence="1">
    <location>
        <begin position="1"/>
        <end position="11"/>
    </location>
</feature>
<sequence>MPSRARLDGEQTIRGPEQSAYQATSSRHTTQRSASPSRFPLIPLISTTSVNKPLPPSPESDKKRRKPPSLRSLIRRRPSDHGDSSHLHPEPYQPHHSASTNGSLSPEPYNYRHQSSRSMPSSPAGFLQVSNQAAPLIRSQSAAANYADALYSPVSPVVSPGPQQRSVSMNSHFEPQLPRARRTFPESSASSNTMPNEQDRQRPNTWMSPTEPFQNPSEFHLFVEATSGLPDGVGFDGPSPTSPPHLQGSLFSRGRQNDRIPIPLQNPSALEPRRPHPVEGWQSMGYDYLPPQPSHPQLTSSSALPRRESYQPPQASPRLNAVNLELERLGISDDEDLPEDELPNYAQSQAEMSAKKRQEATSRARELEERWNNSRGWRSR</sequence>
<feature type="compositionally biased region" description="Low complexity" evidence="1">
    <location>
        <begin position="157"/>
        <end position="168"/>
    </location>
</feature>
<feature type="region of interest" description="Disordered" evidence="1">
    <location>
        <begin position="227"/>
        <end position="380"/>
    </location>
</feature>
<comment type="caution">
    <text evidence="2">The sequence shown here is derived from an EMBL/GenBank/DDBJ whole genome shotgun (WGS) entry which is preliminary data.</text>
</comment>
<dbReference type="Proteomes" id="UP000799444">
    <property type="component" value="Unassembled WGS sequence"/>
</dbReference>
<feature type="compositionally biased region" description="Acidic residues" evidence="1">
    <location>
        <begin position="332"/>
        <end position="342"/>
    </location>
</feature>
<dbReference type="EMBL" id="ML996215">
    <property type="protein sequence ID" value="KAF2730535.1"/>
    <property type="molecule type" value="Genomic_DNA"/>
</dbReference>
<name>A0A9P4QQA6_9PLEO</name>
<gene>
    <name evidence="2" type="ORF">EJ04DRAFT_537172</name>
</gene>
<dbReference type="AlphaFoldDB" id="A0A9P4QQA6"/>
<feature type="region of interest" description="Disordered" evidence="1">
    <location>
        <begin position="1"/>
        <end position="126"/>
    </location>
</feature>
<dbReference type="OrthoDB" id="3795041at2759"/>
<feature type="region of interest" description="Disordered" evidence="1">
    <location>
        <begin position="157"/>
        <end position="215"/>
    </location>
</feature>
<keyword evidence="3" id="KW-1185">Reference proteome</keyword>
<proteinExistence type="predicted"/>
<feature type="compositionally biased region" description="Polar residues" evidence="1">
    <location>
        <begin position="185"/>
        <end position="196"/>
    </location>
</feature>
<evidence type="ECO:0000313" key="3">
    <source>
        <dbReference type="Proteomes" id="UP000799444"/>
    </source>
</evidence>
<accession>A0A9P4QQA6</accession>
<protein>
    <submittedName>
        <fullName evidence="2">Uncharacterized protein</fullName>
    </submittedName>
</protein>
<feature type="compositionally biased region" description="Polar residues" evidence="1">
    <location>
        <begin position="19"/>
        <end position="36"/>
    </location>
</feature>
<reference evidence="2" key="1">
    <citation type="journal article" date="2020" name="Stud. Mycol.">
        <title>101 Dothideomycetes genomes: a test case for predicting lifestyles and emergence of pathogens.</title>
        <authorList>
            <person name="Haridas S."/>
            <person name="Albert R."/>
            <person name="Binder M."/>
            <person name="Bloem J."/>
            <person name="Labutti K."/>
            <person name="Salamov A."/>
            <person name="Andreopoulos B."/>
            <person name="Baker S."/>
            <person name="Barry K."/>
            <person name="Bills G."/>
            <person name="Bluhm B."/>
            <person name="Cannon C."/>
            <person name="Castanera R."/>
            <person name="Culley D."/>
            <person name="Daum C."/>
            <person name="Ezra D."/>
            <person name="Gonzalez J."/>
            <person name="Henrissat B."/>
            <person name="Kuo A."/>
            <person name="Liang C."/>
            <person name="Lipzen A."/>
            <person name="Lutzoni F."/>
            <person name="Magnuson J."/>
            <person name="Mondo S."/>
            <person name="Nolan M."/>
            <person name="Ohm R."/>
            <person name="Pangilinan J."/>
            <person name="Park H.-J."/>
            <person name="Ramirez L."/>
            <person name="Alfaro M."/>
            <person name="Sun H."/>
            <person name="Tritt A."/>
            <person name="Yoshinaga Y."/>
            <person name="Zwiers L.-H."/>
            <person name="Turgeon B."/>
            <person name="Goodwin S."/>
            <person name="Spatafora J."/>
            <person name="Crous P."/>
            <person name="Grigoriev I."/>
        </authorList>
    </citation>
    <scope>NUCLEOTIDE SEQUENCE</scope>
    <source>
        <strain evidence="2">CBS 125425</strain>
    </source>
</reference>
<feature type="compositionally biased region" description="Polar residues" evidence="1">
    <location>
        <begin position="203"/>
        <end position="215"/>
    </location>
</feature>
<evidence type="ECO:0000313" key="2">
    <source>
        <dbReference type="EMBL" id="KAF2730535.1"/>
    </source>
</evidence>
<organism evidence="2 3">
    <name type="scientific">Polyplosphaeria fusca</name>
    <dbReference type="NCBI Taxonomy" id="682080"/>
    <lineage>
        <taxon>Eukaryota</taxon>
        <taxon>Fungi</taxon>
        <taxon>Dikarya</taxon>
        <taxon>Ascomycota</taxon>
        <taxon>Pezizomycotina</taxon>
        <taxon>Dothideomycetes</taxon>
        <taxon>Pleosporomycetidae</taxon>
        <taxon>Pleosporales</taxon>
        <taxon>Tetraplosphaeriaceae</taxon>
        <taxon>Polyplosphaeria</taxon>
    </lineage>
</organism>